<dbReference type="VEuPathDB" id="FungiDB:MYCFIDRAFT_27751"/>
<dbReference type="KEGG" id="pfj:MYCFIDRAFT_27751"/>
<dbReference type="HOGENOM" id="CLU_017393_0_0_1"/>
<evidence type="ECO:0000313" key="5">
    <source>
        <dbReference type="EMBL" id="EME80986.1"/>
    </source>
</evidence>
<dbReference type="GeneID" id="19338589"/>
<feature type="compositionally biased region" description="Basic and acidic residues" evidence="3">
    <location>
        <begin position="388"/>
        <end position="402"/>
    </location>
</feature>
<name>M3A8N3_PSEFD</name>
<organism evidence="5 6">
    <name type="scientific">Pseudocercospora fijiensis (strain CIRAD86)</name>
    <name type="common">Black leaf streak disease fungus</name>
    <name type="synonym">Mycosphaerella fijiensis</name>
    <dbReference type="NCBI Taxonomy" id="383855"/>
    <lineage>
        <taxon>Eukaryota</taxon>
        <taxon>Fungi</taxon>
        <taxon>Dikarya</taxon>
        <taxon>Ascomycota</taxon>
        <taxon>Pezizomycotina</taxon>
        <taxon>Dothideomycetes</taxon>
        <taxon>Dothideomycetidae</taxon>
        <taxon>Mycosphaerellales</taxon>
        <taxon>Mycosphaerellaceae</taxon>
        <taxon>Pseudocercospora</taxon>
    </lineage>
</organism>
<dbReference type="eggNOG" id="ENOG502RZ6M">
    <property type="taxonomic scope" value="Eukaryota"/>
</dbReference>
<dbReference type="AlphaFoldDB" id="M3A8N3"/>
<evidence type="ECO:0000313" key="6">
    <source>
        <dbReference type="Proteomes" id="UP000016932"/>
    </source>
</evidence>
<feature type="compositionally biased region" description="Polar residues" evidence="3">
    <location>
        <begin position="370"/>
        <end position="381"/>
    </location>
</feature>
<feature type="compositionally biased region" description="Basic and acidic residues" evidence="3">
    <location>
        <begin position="519"/>
        <end position="529"/>
    </location>
</feature>
<evidence type="ECO:0000259" key="4">
    <source>
        <dbReference type="Pfam" id="PF07808"/>
    </source>
</evidence>
<feature type="compositionally biased region" description="Polar residues" evidence="3">
    <location>
        <begin position="9"/>
        <end position="23"/>
    </location>
</feature>
<dbReference type="GO" id="GO:0005634">
    <property type="term" value="C:nucleus"/>
    <property type="evidence" value="ECO:0007669"/>
    <property type="project" value="UniProtKB-SubCell"/>
</dbReference>
<protein>
    <recommendedName>
        <fullName evidence="4">RED-like N-terminal domain-containing protein</fullName>
    </recommendedName>
</protein>
<dbReference type="OrthoDB" id="3366823at2759"/>
<feature type="compositionally biased region" description="Basic and acidic residues" evidence="3">
    <location>
        <begin position="186"/>
        <end position="195"/>
    </location>
</feature>
<dbReference type="InterPro" id="IPR039896">
    <property type="entry name" value="Red-like"/>
</dbReference>
<feature type="region of interest" description="Disordered" evidence="3">
    <location>
        <begin position="479"/>
        <end position="529"/>
    </location>
</feature>
<comment type="subcellular location">
    <subcellularLocation>
        <location evidence="1">Nucleus</location>
    </subcellularLocation>
</comment>
<dbReference type="STRING" id="383855.M3A8N3"/>
<sequence length="529" mass="58476">MRNDDFRSLLSSNANGASPSSRPSALGEKKSAFVGMTPRPGKAIGSKDFARQVREQHASLQPTKKFKSVAPKGSKFAAGYTDRAKARQEAEDAEDDKAKRIKALEEQVKLGQLEQATFEALRDEITGGDVSSTHLVKGLDKKLLERVRRGEDVLGLGGGKKEDDGYASPDVDDELDQLAEKEVETVQREQVEKKGVKAPAQVAGKKRTRDEIMAELKAQRKAAADAKAASVPSLDSRWRRVGDQVKPKVEIDQKGREVVTITNEDGTVKKMVRKAQAGTESKAAMPDVSRPVLGADVVVPEQKKNPEPDVESDEDIFGGVGTEYDPLGGMDDEDNSGSDDETESTKPKVATSQEKSIERTERPQEDDANQKATASEPSKAQRNYFGESKSKDEEQEQDRFKGIENVLKKASQLGAERSAADEDVEEDNGSESKEERQARLAKRAKMLARQDRDMDDIDMGFGESRFEDEADFEDAKVKLSQWKGKVGEDDGWDEDEKSGKKEKKRKPKKRKGDANNMDDIMRVIEGRKQ</sequence>
<feature type="compositionally biased region" description="Basic residues" evidence="3">
    <location>
        <begin position="500"/>
        <end position="511"/>
    </location>
</feature>
<gene>
    <name evidence="5" type="ORF">MYCFIDRAFT_27751</name>
</gene>
<keyword evidence="2" id="KW-0539">Nucleus</keyword>
<feature type="compositionally biased region" description="Basic and acidic residues" evidence="3">
    <location>
        <begin position="82"/>
        <end position="96"/>
    </location>
</feature>
<feature type="domain" description="RED-like N-terminal" evidence="4">
    <location>
        <begin position="73"/>
        <end position="192"/>
    </location>
</feature>
<dbReference type="PANTHER" id="PTHR12765">
    <property type="entry name" value="RED PROTEIN IK FACTOR CYTOKINE IK"/>
    <property type="match status" value="1"/>
</dbReference>
<evidence type="ECO:0000256" key="2">
    <source>
        <dbReference type="ARBA" id="ARBA00023242"/>
    </source>
</evidence>
<dbReference type="RefSeq" id="XP_007927913.1">
    <property type="nucleotide sequence ID" value="XM_007929722.1"/>
</dbReference>
<keyword evidence="6" id="KW-1185">Reference proteome</keyword>
<proteinExistence type="predicted"/>
<dbReference type="InterPro" id="IPR012916">
    <property type="entry name" value="RED_N"/>
</dbReference>
<feature type="compositionally biased region" description="Basic and acidic residues" evidence="3">
    <location>
        <begin position="355"/>
        <end position="369"/>
    </location>
</feature>
<feature type="region of interest" description="Disordered" evidence="3">
    <location>
        <begin position="1"/>
        <end position="47"/>
    </location>
</feature>
<feature type="region of interest" description="Disordered" evidence="3">
    <location>
        <begin position="274"/>
        <end position="447"/>
    </location>
</feature>
<feature type="compositionally biased region" description="Acidic residues" evidence="3">
    <location>
        <begin position="330"/>
        <end position="342"/>
    </location>
</feature>
<dbReference type="Proteomes" id="UP000016932">
    <property type="component" value="Unassembled WGS sequence"/>
</dbReference>
<dbReference type="EMBL" id="KB446560">
    <property type="protein sequence ID" value="EME80986.1"/>
    <property type="molecule type" value="Genomic_DNA"/>
</dbReference>
<dbReference type="Pfam" id="PF07808">
    <property type="entry name" value="RED_N"/>
    <property type="match status" value="1"/>
</dbReference>
<feature type="region of interest" description="Disordered" evidence="3">
    <location>
        <begin position="77"/>
        <end position="96"/>
    </location>
</feature>
<evidence type="ECO:0000256" key="3">
    <source>
        <dbReference type="SAM" id="MobiDB-lite"/>
    </source>
</evidence>
<accession>M3A8N3</accession>
<evidence type="ECO:0000256" key="1">
    <source>
        <dbReference type="ARBA" id="ARBA00004123"/>
    </source>
</evidence>
<reference evidence="5 6" key="1">
    <citation type="journal article" date="2012" name="PLoS Pathog.">
        <title>Diverse lifestyles and strategies of plant pathogenesis encoded in the genomes of eighteen Dothideomycetes fungi.</title>
        <authorList>
            <person name="Ohm R.A."/>
            <person name="Feau N."/>
            <person name="Henrissat B."/>
            <person name="Schoch C.L."/>
            <person name="Horwitz B.A."/>
            <person name="Barry K.W."/>
            <person name="Condon B.J."/>
            <person name="Copeland A.C."/>
            <person name="Dhillon B."/>
            <person name="Glaser F."/>
            <person name="Hesse C.N."/>
            <person name="Kosti I."/>
            <person name="LaButti K."/>
            <person name="Lindquist E.A."/>
            <person name="Lucas S."/>
            <person name="Salamov A.A."/>
            <person name="Bradshaw R.E."/>
            <person name="Ciuffetti L."/>
            <person name="Hamelin R.C."/>
            <person name="Kema G.H.J."/>
            <person name="Lawrence C."/>
            <person name="Scott J.A."/>
            <person name="Spatafora J.W."/>
            <person name="Turgeon B.G."/>
            <person name="de Wit P.J.G.M."/>
            <person name="Zhong S."/>
            <person name="Goodwin S.B."/>
            <person name="Grigoriev I.V."/>
        </authorList>
    </citation>
    <scope>NUCLEOTIDE SEQUENCE [LARGE SCALE GENOMIC DNA]</scope>
    <source>
        <strain evidence="5 6">CIRAD86</strain>
    </source>
</reference>
<feature type="region of interest" description="Disordered" evidence="3">
    <location>
        <begin position="186"/>
        <end position="209"/>
    </location>
</feature>